<dbReference type="AlphaFoldDB" id="A0AAP8QCH7"/>
<dbReference type="SUPFAM" id="SSF81301">
    <property type="entry name" value="Nucleotidyltransferase"/>
    <property type="match status" value="1"/>
</dbReference>
<accession>A0AAP8QCH7</accession>
<sequence>MEEILEQVARLAEQLHRKNISFALGGSTLLYSLGLEKEFRDIDLTTDASVEQLREALTEYPVKVENSGDGIYNTHYRLSVELNGKDIDFMGSFSVKTKTGICYLPCLPAYEWRGIPVCAPEVWAVAYQLIGRIQKAERIYGYLEEHGTNQEVCKRLLEEPLPEEVKQRVLSLTDYSS</sequence>
<dbReference type="Proteomes" id="UP000239759">
    <property type="component" value="Unassembled WGS sequence"/>
</dbReference>
<evidence type="ECO:0000313" key="2">
    <source>
        <dbReference type="EMBL" id="PPB02193.1"/>
    </source>
</evidence>
<dbReference type="GeneID" id="61078062"/>
<proteinExistence type="predicted"/>
<reference evidence="1" key="2">
    <citation type="submission" date="2022-09" db="EMBL/GenBank/DDBJ databases">
        <title>Genome analysis and characterization of larvicidal activity of Brevibacillus strains.</title>
        <authorList>
            <person name="Patrusheva E.V."/>
            <person name="Izotova A.O."/>
            <person name="Toshchakov S.V."/>
            <person name="Sineoky S.P."/>
        </authorList>
    </citation>
    <scope>NUCLEOTIDE SEQUENCE</scope>
    <source>
        <strain evidence="1">VKPM_B-13247</strain>
    </source>
</reference>
<reference evidence="2 3" key="1">
    <citation type="submission" date="2018-02" db="EMBL/GenBank/DDBJ databases">
        <title>Comparative analysis of genomes of three Brevibacillus laterosporus strains producers of potent antimicrobials isolated from silage.</title>
        <authorList>
            <person name="Kojic M."/>
            <person name="Miljkovic M."/>
            <person name="Studholme D."/>
            <person name="Filipic B."/>
        </authorList>
    </citation>
    <scope>NUCLEOTIDE SEQUENCE [LARGE SCALE GENOMIC DNA]</scope>
    <source>
        <strain evidence="2 3">BGSP11</strain>
    </source>
</reference>
<evidence type="ECO:0000313" key="3">
    <source>
        <dbReference type="Proteomes" id="UP000239759"/>
    </source>
</evidence>
<evidence type="ECO:0008006" key="4">
    <source>
        <dbReference type="Google" id="ProtNLM"/>
    </source>
</evidence>
<dbReference type="Proteomes" id="UP001077662">
    <property type="component" value="Unassembled WGS sequence"/>
</dbReference>
<comment type="caution">
    <text evidence="2">The sequence shown here is derived from an EMBL/GenBank/DDBJ whole genome shotgun (WGS) entry which is preliminary data.</text>
</comment>
<dbReference type="RefSeq" id="WP_018673416.1">
    <property type="nucleotide sequence ID" value="NZ_CP136163.1"/>
</dbReference>
<dbReference type="Gene3D" id="3.30.460.40">
    <property type="match status" value="1"/>
</dbReference>
<evidence type="ECO:0000313" key="1">
    <source>
        <dbReference type="EMBL" id="MCZ0805790.1"/>
    </source>
</evidence>
<dbReference type="EMBL" id="PRKQ01000013">
    <property type="protein sequence ID" value="PPB02193.1"/>
    <property type="molecule type" value="Genomic_DNA"/>
</dbReference>
<organism evidence="2 3">
    <name type="scientific">Brevibacillus laterosporus</name>
    <name type="common">Bacillus laterosporus</name>
    <dbReference type="NCBI Taxonomy" id="1465"/>
    <lineage>
        <taxon>Bacteria</taxon>
        <taxon>Bacillati</taxon>
        <taxon>Bacillota</taxon>
        <taxon>Bacilli</taxon>
        <taxon>Bacillales</taxon>
        <taxon>Paenibacillaceae</taxon>
        <taxon>Brevibacillus</taxon>
    </lineage>
</organism>
<protein>
    <recommendedName>
        <fullName evidence="4">Nucleotidyltransferase family protein</fullName>
    </recommendedName>
</protein>
<dbReference type="InterPro" id="IPR043519">
    <property type="entry name" value="NT_sf"/>
</dbReference>
<name>A0AAP8QCH7_BRELA</name>
<dbReference type="EMBL" id="JAPTNE010000003">
    <property type="protein sequence ID" value="MCZ0805790.1"/>
    <property type="molecule type" value="Genomic_DNA"/>
</dbReference>
<gene>
    <name evidence="2" type="ORF">C4A77_12110</name>
    <name evidence="1" type="ORF">O0554_02490</name>
</gene>